<dbReference type="InterPro" id="IPR018961">
    <property type="entry name" value="DnaJ_homolog_subfam-C_membr-28"/>
</dbReference>
<gene>
    <name evidence="2" type="ORF">H0185_15975</name>
</gene>
<evidence type="ECO:0000313" key="2">
    <source>
        <dbReference type="EMBL" id="MBY0098297.1"/>
    </source>
</evidence>
<keyword evidence="3" id="KW-1185">Reference proteome</keyword>
<accession>A0ABS7K7P7</accession>
<feature type="domain" description="DnaJ homologue subfamily C member 28 conserved" evidence="1">
    <location>
        <begin position="9"/>
        <end position="73"/>
    </location>
</feature>
<evidence type="ECO:0000259" key="1">
    <source>
        <dbReference type="Pfam" id="PF09350"/>
    </source>
</evidence>
<reference evidence="2 3" key="1">
    <citation type="submission" date="2020-07" db="EMBL/GenBank/DDBJ databases">
        <title>Fungal Genomes of the International Space Station.</title>
        <authorList>
            <person name="Seuylemezian A."/>
            <person name="Singh N.K."/>
            <person name="Wood J."/>
            <person name="Venkateswaran K."/>
        </authorList>
    </citation>
    <scope>NUCLEOTIDE SEQUENCE [LARGE SCALE GENOMIC DNA]</scope>
    <source>
        <strain evidence="2 3">PL-B2</strain>
    </source>
</reference>
<comment type="caution">
    <text evidence="2">The sequence shown here is derived from an EMBL/GenBank/DDBJ whole genome shotgun (WGS) entry which is preliminary data.</text>
</comment>
<dbReference type="Pfam" id="PF09350">
    <property type="entry name" value="DJC28_CD"/>
    <property type="match status" value="1"/>
</dbReference>
<organism evidence="2 3">
    <name type="scientific">Mesobacillus maritimus</name>
    <dbReference type="NCBI Taxonomy" id="1643336"/>
    <lineage>
        <taxon>Bacteria</taxon>
        <taxon>Bacillati</taxon>
        <taxon>Bacillota</taxon>
        <taxon>Bacilli</taxon>
        <taxon>Bacillales</taxon>
        <taxon>Bacillaceae</taxon>
        <taxon>Mesobacillus</taxon>
    </lineage>
</organism>
<dbReference type="PANTHER" id="PTHR39158">
    <property type="entry name" value="OS08G0560600 PROTEIN"/>
    <property type="match status" value="1"/>
</dbReference>
<dbReference type="InterPro" id="IPR052573">
    <property type="entry name" value="DnaJ_C_subfamily_28"/>
</dbReference>
<proteinExistence type="predicted"/>
<sequence length="127" mass="14754">MDFSIIVSEDRIKKAYEDGEFSNLPGLGKPLKPDELSAVPQELRMAYRLMKNAGYSPEEGVLRQEVLTIEDLISKCHDDSEREQLKNQLSQKLFEYNKMMSKRGVKTNSALFKNYEHKIEQRLLSQK</sequence>
<name>A0ABS7K7P7_9BACI</name>
<dbReference type="PANTHER" id="PTHR39158:SF1">
    <property type="entry name" value="DNAJ HOMOLOG SUBFAMILY C MEMBER 28"/>
    <property type="match status" value="1"/>
</dbReference>
<dbReference type="EMBL" id="JACWFH010000021">
    <property type="protein sequence ID" value="MBY0098297.1"/>
    <property type="molecule type" value="Genomic_DNA"/>
</dbReference>
<dbReference type="RefSeq" id="WP_221874514.1">
    <property type="nucleotide sequence ID" value="NZ_JACWFH010000021.1"/>
</dbReference>
<dbReference type="Proteomes" id="UP000769780">
    <property type="component" value="Unassembled WGS sequence"/>
</dbReference>
<evidence type="ECO:0000313" key="3">
    <source>
        <dbReference type="Proteomes" id="UP000769780"/>
    </source>
</evidence>
<protein>
    <submittedName>
        <fullName evidence="2">DUF1992 domain-containing protein</fullName>
    </submittedName>
</protein>